<dbReference type="SUPFAM" id="SSF51569">
    <property type="entry name" value="Aldolase"/>
    <property type="match status" value="1"/>
</dbReference>
<evidence type="ECO:0000259" key="4">
    <source>
        <dbReference type="PROSITE" id="PS50991"/>
    </source>
</evidence>
<dbReference type="PANTHER" id="PTHR42738:SF7">
    <property type="entry name" value="HYDROXYMETHYLGLUTARYL-COA LYASE"/>
    <property type="match status" value="1"/>
</dbReference>
<dbReference type="PANTHER" id="PTHR42738">
    <property type="entry name" value="HYDROXYMETHYLGLUTARYL-COA LYASE"/>
    <property type="match status" value="1"/>
</dbReference>
<dbReference type="InterPro" id="IPR000891">
    <property type="entry name" value="PYR_CT"/>
</dbReference>
<dbReference type="Gene3D" id="3.20.20.70">
    <property type="entry name" value="Aldolase class I"/>
    <property type="match status" value="1"/>
</dbReference>
<dbReference type="Proteomes" id="UP001156666">
    <property type="component" value="Unassembled WGS sequence"/>
</dbReference>
<reference evidence="5" key="1">
    <citation type="journal article" date="2014" name="Int. J. Syst. Evol. Microbiol.">
        <title>Complete genome sequence of Corynebacterium casei LMG S-19264T (=DSM 44701T), isolated from a smear-ripened cheese.</title>
        <authorList>
            <consortium name="US DOE Joint Genome Institute (JGI-PGF)"/>
            <person name="Walter F."/>
            <person name="Albersmeier A."/>
            <person name="Kalinowski J."/>
            <person name="Ruckert C."/>
        </authorList>
    </citation>
    <scope>NUCLEOTIDE SEQUENCE</scope>
    <source>
        <strain evidence="5">NBRC 108769</strain>
    </source>
</reference>
<evidence type="ECO:0000313" key="5">
    <source>
        <dbReference type="EMBL" id="GLR18347.1"/>
    </source>
</evidence>
<dbReference type="GO" id="GO:0046872">
    <property type="term" value="F:metal ion binding"/>
    <property type="evidence" value="ECO:0007669"/>
    <property type="project" value="UniProtKB-KW"/>
</dbReference>
<evidence type="ECO:0000256" key="2">
    <source>
        <dbReference type="ARBA" id="ARBA00022723"/>
    </source>
</evidence>
<dbReference type="PROSITE" id="PS50991">
    <property type="entry name" value="PYR_CT"/>
    <property type="match status" value="1"/>
</dbReference>
<accession>A0AA37SQT0</accession>
<proteinExistence type="inferred from homology"/>
<dbReference type="GO" id="GO:0004419">
    <property type="term" value="F:hydroxymethylglutaryl-CoA lyase activity"/>
    <property type="evidence" value="ECO:0007669"/>
    <property type="project" value="TreeGrafter"/>
</dbReference>
<dbReference type="InterPro" id="IPR043594">
    <property type="entry name" value="HMGL"/>
</dbReference>
<keyword evidence="6" id="KW-1185">Reference proteome</keyword>
<keyword evidence="3 5" id="KW-0456">Lyase</keyword>
<dbReference type="EMBL" id="BSOH01000020">
    <property type="protein sequence ID" value="GLR18347.1"/>
    <property type="molecule type" value="Genomic_DNA"/>
</dbReference>
<dbReference type="GO" id="GO:0006552">
    <property type="term" value="P:L-leucine catabolic process"/>
    <property type="evidence" value="ECO:0007669"/>
    <property type="project" value="TreeGrafter"/>
</dbReference>
<dbReference type="AlphaFoldDB" id="A0AA37SQT0"/>
<gene>
    <name evidence="5" type="primary">mvaB</name>
    <name evidence="5" type="ORF">GCM10007940_29630</name>
</gene>
<reference evidence="5" key="2">
    <citation type="submission" date="2023-01" db="EMBL/GenBank/DDBJ databases">
        <title>Draft genome sequence of Portibacter lacus strain NBRC 108769.</title>
        <authorList>
            <person name="Sun Q."/>
            <person name="Mori K."/>
        </authorList>
    </citation>
    <scope>NUCLEOTIDE SEQUENCE</scope>
    <source>
        <strain evidence="5">NBRC 108769</strain>
    </source>
</reference>
<protein>
    <submittedName>
        <fullName evidence="5">Hydroxymethylglutaryl-CoA lyase</fullName>
    </submittedName>
</protein>
<dbReference type="CDD" id="cd07938">
    <property type="entry name" value="DRE_TIM_HMGL"/>
    <property type="match status" value="1"/>
</dbReference>
<sequence>MKSKAKKVYKIVECPRDAMQGMKGYIPAELKAAYINQLLKVGYHTIDFGSFVSPKAIPQMRDTAEVLGMLDLEKTKSKLLAIVANERGARDACTFEEIDFLGYPFSISETFQQRNTNSSIEQSLVRVEQIQSLASKHNKSVVIYISMGFGNPYGDPWNVEICQKWVDVLADMDIKIIALSDTIGVANPNSIKYLFSNLIPPYPDVEFGAHLHTQAHNWHEKVEAADLAGCKRFDSAIKGYGGCPMAKDDLTGNMATENVLSYFKEQGKDLNLNDSAFEKALEMSAGIFPL</sequence>
<dbReference type="InterPro" id="IPR013785">
    <property type="entry name" value="Aldolase_TIM"/>
</dbReference>
<organism evidence="5 6">
    <name type="scientific">Portibacter lacus</name>
    <dbReference type="NCBI Taxonomy" id="1099794"/>
    <lineage>
        <taxon>Bacteria</taxon>
        <taxon>Pseudomonadati</taxon>
        <taxon>Bacteroidota</taxon>
        <taxon>Saprospiria</taxon>
        <taxon>Saprospirales</taxon>
        <taxon>Haliscomenobacteraceae</taxon>
        <taxon>Portibacter</taxon>
    </lineage>
</organism>
<comment type="caution">
    <text evidence="5">The sequence shown here is derived from an EMBL/GenBank/DDBJ whole genome shotgun (WGS) entry which is preliminary data.</text>
</comment>
<evidence type="ECO:0000313" key="6">
    <source>
        <dbReference type="Proteomes" id="UP001156666"/>
    </source>
</evidence>
<feature type="domain" description="Pyruvate carboxyltransferase" evidence="4">
    <location>
        <begin position="8"/>
        <end position="278"/>
    </location>
</feature>
<dbReference type="Pfam" id="PF00682">
    <property type="entry name" value="HMGL-like"/>
    <property type="match status" value="1"/>
</dbReference>
<dbReference type="GO" id="GO:0046951">
    <property type="term" value="P:ketone body biosynthetic process"/>
    <property type="evidence" value="ECO:0007669"/>
    <property type="project" value="TreeGrafter"/>
</dbReference>
<evidence type="ECO:0000256" key="3">
    <source>
        <dbReference type="ARBA" id="ARBA00023239"/>
    </source>
</evidence>
<evidence type="ECO:0000256" key="1">
    <source>
        <dbReference type="ARBA" id="ARBA00009405"/>
    </source>
</evidence>
<keyword evidence="2" id="KW-0479">Metal-binding</keyword>
<comment type="similarity">
    <text evidence="1">Belongs to the HMG-CoA lyase family.</text>
</comment>
<name>A0AA37SQT0_9BACT</name>